<accession>A0A218UGK7</accession>
<evidence type="ECO:0000313" key="3">
    <source>
        <dbReference type="Proteomes" id="UP000197619"/>
    </source>
</evidence>
<evidence type="ECO:0000256" key="1">
    <source>
        <dbReference type="SAM" id="MobiDB-lite"/>
    </source>
</evidence>
<sequence>MTNVGCLGTRAKKEQGHSDMSQHGLPVSILLLRDCLTQGWLISTLWRPPYRHAHEFSEYLNASFLPASYFERKKN</sequence>
<dbReference type="EMBL" id="MUZQ01000317">
    <property type="protein sequence ID" value="OWK52865.1"/>
    <property type="molecule type" value="Genomic_DNA"/>
</dbReference>
<keyword evidence="3" id="KW-1185">Reference proteome</keyword>
<comment type="caution">
    <text evidence="2">The sequence shown here is derived from an EMBL/GenBank/DDBJ whole genome shotgun (WGS) entry which is preliminary data.</text>
</comment>
<dbReference type="AlphaFoldDB" id="A0A218UGK7"/>
<evidence type="ECO:0000313" key="2">
    <source>
        <dbReference type="EMBL" id="OWK52865.1"/>
    </source>
</evidence>
<reference evidence="2 3" key="1">
    <citation type="submission" date="2017-05" db="EMBL/GenBank/DDBJ databases">
        <title>Genome of assembly of the Bengalese finch, Lonchura striata domestica.</title>
        <authorList>
            <person name="Colquitt B.M."/>
            <person name="Brainard M.S."/>
        </authorList>
    </citation>
    <scope>NUCLEOTIDE SEQUENCE [LARGE SCALE GENOMIC DNA]</scope>
    <source>
        <strain evidence="2">White83orange57</strain>
    </source>
</reference>
<proteinExistence type="predicted"/>
<protein>
    <submittedName>
        <fullName evidence="2">Uncharacterized protein</fullName>
    </submittedName>
</protein>
<organism evidence="2 3">
    <name type="scientific">Lonchura striata</name>
    <name type="common">white-rumped munia</name>
    <dbReference type="NCBI Taxonomy" id="40157"/>
    <lineage>
        <taxon>Eukaryota</taxon>
        <taxon>Metazoa</taxon>
        <taxon>Chordata</taxon>
        <taxon>Craniata</taxon>
        <taxon>Vertebrata</taxon>
        <taxon>Euteleostomi</taxon>
        <taxon>Archelosauria</taxon>
        <taxon>Archosauria</taxon>
        <taxon>Dinosauria</taxon>
        <taxon>Saurischia</taxon>
        <taxon>Theropoda</taxon>
        <taxon>Coelurosauria</taxon>
        <taxon>Aves</taxon>
        <taxon>Neognathae</taxon>
        <taxon>Neoaves</taxon>
        <taxon>Telluraves</taxon>
        <taxon>Australaves</taxon>
        <taxon>Passeriformes</taxon>
        <taxon>Passeroidea</taxon>
        <taxon>Estrildidae</taxon>
        <taxon>Estrildinae</taxon>
        <taxon>Lonchura</taxon>
    </lineage>
</organism>
<gene>
    <name evidence="2" type="ORF">RLOC_00001877</name>
</gene>
<name>A0A218UGK7_9PASE</name>
<dbReference type="Proteomes" id="UP000197619">
    <property type="component" value="Unassembled WGS sequence"/>
</dbReference>
<feature type="region of interest" description="Disordered" evidence="1">
    <location>
        <begin position="1"/>
        <end position="21"/>
    </location>
</feature>